<sequence>MARRRRRPHRRHRDPQRIPGTARPNPRLRRAVERRPQPTSERGQRPVTTASALTTIDDLVDPATTTCLVIGYAARNAVAVQEHIDELEAIGVAPPPEVPMVYRMSPGLLTASPRVSSSATSSGEVEPVLVRSGGRHFLGVGSDHTDRVLEAEDVLRSKLACPKPVGAQFVEIDLDTFDWDACSIGCQVDGREYQAGRLDSLRTPTNLFGILAERGAVAPGEDAVVFGGTVPLLDGGFVYGTSWTVSLTLPDGRAITHTYEITED</sequence>
<dbReference type="EMBL" id="WBJY01000001">
    <property type="protein sequence ID" value="KAB1649739.1"/>
    <property type="molecule type" value="Genomic_DNA"/>
</dbReference>
<keyword evidence="3" id="KW-1185">Reference proteome</keyword>
<feature type="region of interest" description="Disordered" evidence="1">
    <location>
        <begin position="1"/>
        <end position="49"/>
    </location>
</feature>
<feature type="compositionally biased region" description="Polar residues" evidence="1">
    <location>
        <begin position="37"/>
        <end position="49"/>
    </location>
</feature>
<feature type="compositionally biased region" description="Basic residues" evidence="1">
    <location>
        <begin position="1"/>
        <end position="14"/>
    </location>
</feature>
<evidence type="ECO:0000313" key="2">
    <source>
        <dbReference type="EMBL" id="KAB1649739.1"/>
    </source>
</evidence>
<comment type="caution">
    <text evidence="2">The sequence shown here is derived from an EMBL/GenBank/DDBJ whole genome shotgun (WGS) entry which is preliminary data.</text>
</comment>
<dbReference type="AlphaFoldDB" id="A0A6H9WFJ8"/>
<dbReference type="InterPro" id="IPR021269">
    <property type="entry name" value="DUF2848"/>
</dbReference>
<name>A0A6H9WFJ8_9MICO</name>
<reference evidence="2 3" key="1">
    <citation type="submission" date="2019-09" db="EMBL/GenBank/DDBJ databases">
        <title>Phylogeny of genus Pseudoclavibacter and closely related genus.</title>
        <authorList>
            <person name="Li Y."/>
        </authorList>
    </citation>
    <scope>NUCLEOTIDE SEQUENCE [LARGE SCALE GENOMIC DNA]</scope>
    <source>
        <strain evidence="2 3">EGI 60007</strain>
    </source>
</reference>
<dbReference type="Proteomes" id="UP000431744">
    <property type="component" value="Unassembled WGS sequence"/>
</dbReference>
<protein>
    <submittedName>
        <fullName evidence="2">DUF2848 domain-containing protein</fullName>
    </submittedName>
</protein>
<evidence type="ECO:0000313" key="3">
    <source>
        <dbReference type="Proteomes" id="UP000431744"/>
    </source>
</evidence>
<gene>
    <name evidence="2" type="ORF">F8O04_05755</name>
</gene>
<accession>A0A6H9WFJ8</accession>
<organism evidence="2 3">
    <name type="scientific">Pseudoclavibacter endophyticus</name>
    <dbReference type="NCBI Taxonomy" id="1778590"/>
    <lineage>
        <taxon>Bacteria</taxon>
        <taxon>Bacillati</taxon>
        <taxon>Actinomycetota</taxon>
        <taxon>Actinomycetes</taxon>
        <taxon>Micrococcales</taxon>
        <taxon>Microbacteriaceae</taxon>
        <taxon>Pseudoclavibacter</taxon>
    </lineage>
</organism>
<proteinExistence type="predicted"/>
<dbReference type="OrthoDB" id="9792678at2"/>
<dbReference type="Pfam" id="PF11010">
    <property type="entry name" value="DUF2848"/>
    <property type="match status" value="1"/>
</dbReference>
<evidence type="ECO:0000256" key="1">
    <source>
        <dbReference type="SAM" id="MobiDB-lite"/>
    </source>
</evidence>